<protein>
    <submittedName>
        <fullName evidence="1">Uncharacterized protein</fullName>
    </submittedName>
</protein>
<dbReference type="EMBL" id="NPIB01000014">
    <property type="protein sequence ID" value="PLC57569.1"/>
    <property type="molecule type" value="Genomic_DNA"/>
</dbReference>
<evidence type="ECO:0000313" key="2">
    <source>
        <dbReference type="Proteomes" id="UP000234420"/>
    </source>
</evidence>
<accession>A0A2N4URC1</accession>
<evidence type="ECO:0000313" key="1">
    <source>
        <dbReference type="EMBL" id="PLC57569.1"/>
    </source>
</evidence>
<dbReference type="AlphaFoldDB" id="A0A2N4URC1"/>
<keyword evidence="2" id="KW-1185">Reference proteome</keyword>
<organism evidence="1 2">
    <name type="scientific">Photobacterium carnosum</name>
    <dbReference type="NCBI Taxonomy" id="2023717"/>
    <lineage>
        <taxon>Bacteria</taxon>
        <taxon>Pseudomonadati</taxon>
        <taxon>Pseudomonadota</taxon>
        <taxon>Gammaproteobacteria</taxon>
        <taxon>Vibrionales</taxon>
        <taxon>Vibrionaceae</taxon>
        <taxon>Photobacterium</taxon>
    </lineage>
</organism>
<reference evidence="1 2" key="1">
    <citation type="journal article" date="2018" name="Syst. Appl. Microbiol.">
        <title>Photobacterium carnosum sp. nov., isolated from spoiled modified atmosphere packaged poultry meat.</title>
        <authorList>
            <person name="Hilgarth M."/>
            <person name="Fuertes S."/>
            <person name="Ehrmann M."/>
            <person name="Vogel R.F."/>
        </authorList>
    </citation>
    <scope>NUCLEOTIDE SEQUENCE [LARGE SCALE GENOMIC DNA]</scope>
    <source>
        <strain evidence="1 2">TMW 2.2021</strain>
    </source>
</reference>
<dbReference type="Proteomes" id="UP000234420">
    <property type="component" value="Unassembled WGS sequence"/>
</dbReference>
<name>A0A2N4URC1_9GAMM</name>
<sequence>MFDIASWQTGLGGVIFDSVSVADRPLSTLVIPKNKELVGKYRDGLQVYGLWRYRSYPLQQR</sequence>
<comment type="caution">
    <text evidence="1">The sequence shown here is derived from an EMBL/GenBank/DDBJ whole genome shotgun (WGS) entry which is preliminary data.</text>
</comment>
<gene>
    <name evidence="1" type="ORF">CIK00_12080</name>
</gene>
<proteinExistence type="predicted"/>